<keyword evidence="5" id="KW-0560">Oxidoreductase</keyword>
<dbReference type="GO" id="GO:0050660">
    <property type="term" value="F:flavin adenine dinucleotide binding"/>
    <property type="evidence" value="ECO:0007669"/>
    <property type="project" value="InterPro"/>
</dbReference>
<evidence type="ECO:0000256" key="4">
    <source>
        <dbReference type="ARBA" id="ARBA00022857"/>
    </source>
</evidence>
<comment type="caution">
    <text evidence="6">The sequence shown here is derived from an EMBL/GenBank/DDBJ whole genome shotgun (WGS) entry which is preliminary data.</text>
</comment>
<proteinExistence type="inferred from homology"/>
<evidence type="ECO:0000313" key="7">
    <source>
        <dbReference type="Proteomes" id="UP001201262"/>
    </source>
</evidence>
<protein>
    <submittedName>
        <fullName evidence="6">Dimethylaniline monooxygenase</fullName>
    </submittedName>
</protein>
<comment type="similarity">
    <text evidence="1">Belongs to the FMO family.</text>
</comment>
<name>A0AAD4KDN1_9EURO</name>
<keyword evidence="6" id="KW-0503">Monooxygenase</keyword>
<evidence type="ECO:0000256" key="3">
    <source>
        <dbReference type="ARBA" id="ARBA00022827"/>
    </source>
</evidence>
<evidence type="ECO:0000313" key="6">
    <source>
        <dbReference type="EMBL" id="KAH8689106.1"/>
    </source>
</evidence>
<dbReference type="InterPro" id="IPR000960">
    <property type="entry name" value="Flavin_mOase"/>
</dbReference>
<keyword evidence="7" id="KW-1185">Reference proteome</keyword>
<evidence type="ECO:0000256" key="1">
    <source>
        <dbReference type="ARBA" id="ARBA00009183"/>
    </source>
</evidence>
<dbReference type="SUPFAM" id="SSF51905">
    <property type="entry name" value="FAD/NAD(P)-binding domain"/>
    <property type="match status" value="2"/>
</dbReference>
<dbReference type="PRINTS" id="PR00370">
    <property type="entry name" value="FMOXYGENASE"/>
</dbReference>
<dbReference type="GO" id="GO:0004499">
    <property type="term" value="F:N,N-dimethylaniline monooxygenase activity"/>
    <property type="evidence" value="ECO:0007669"/>
    <property type="project" value="InterPro"/>
</dbReference>
<dbReference type="InterPro" id="IPR020946">
    <property type="entry name" value="Flavin_mOase-like"/>
</dbReference>
<reference evidence="6" key="1">
    <citation type="submission" date="2021-12" db="EMBL/GenBank/DDBJ databases">
        <title>Convergent genome expansion in fungi linked to evolution of root-endophyte symbiosis.</title>
        <authorList>
            <consortium name="DOE Joint Genome Institute"/>
            <person name="Ke Y.-H."/>
            <person name="Bonito G."/>
            <person name="Liao H.-L."/>
            <person name="Looney B."/>
            <person name="Rojas-Flechas A."/>
            <person name="Nash J."/>
            <person name="Hameed K."/>
            <person name="Schadt C."/>
            <person name="Martin F."/>
            <person name="Crous P.W."/>
            <person name="Miettinen O."/>
            <person name="Magnuson J.K."/>
            <person name="Labbe J."/>
            <person name="Jacobson D."/>
            <person name="Doktycz M.J."/>
            <person name="Veneault-Fourrey C."/>
            <person name="Kuo A."/>
            <person name="Mondo S."/>
            <person name="Calhoun S."/>
            <person name="Riley R."/>
            <person name="Ohm R."/>
            <person name="LaButti K."/>
            <person name="Andreopoulos B."/>
            <person name="Pangilinan J."/>
            <person name="Nolan M."/>
            <person name="Tritt A."/>
            <person name="Clum A."/>
            <person name="Lipzen A."/>
            <person name="Daum C."/>
            <person name="Barry K."/>
            <person name="Grigoriev I.V."/>
            <person name="Vilgalys R."/>
        </authorList>
    </citation>
    <scope>NUCLEOTIDE SEQUENCE</scope>
    <source>
        <strain evidence="6">PMI_201</strain>
    </source>
</reference>
<sequence length="516" mass="57858">MSNKVAVIGAGISGLVTAKECLEAGFPPTIFEKRAGIGGQWRYEDPDTGLGETFSSVYDGVLTNSSSPCTQFSDFPIDPSRYPDYLGHEDSLRYLQEYADHFGLETYVRLNTEVIGCEPLDDGRWIVATVEGEEIYDALFVCAGRNNVPKGLPTWDGLDSFKGNVIHSHLYRRPTPYTGRRVAVLGLGPSAVDIASEICPVAESCYIITRRGGWILPRYVRGEITESLETRFREYMLPRTVHMRIYELVHRFVMGDTPNALKPEHHILQVNPVYHEEFLDHVRTRRIKAHRTTIKSFTETGISLDNGSVLDVDDVIICIGYRVNFPFISANTYRGSEPNSLHLYRLITPPKYSNLFFIGQFTFAATHPVSELQARWAVGVLSGKISLPSEERMETSIQMFANKRATLFINSSRHLAAIPMLEYMDTLASDMGINPTLHKLLGKVFSPSPLSGLSMLRHYYNGLITSAPYRLFGHGRKPDIAEATMLRLSRGGKELSREEKNLLAAQSPLIIETDVE</sequence>
<dbReference type="GO" id="GO:0050661">
    <property type="term" value="F:NADP binding"/>
    <property type="evidence" value="ECO:0007669"/>
    <property type="project" value="InterPro"/>
</dbReference>
<dbReference type="InterPro" id="IPR036188">
    <property type="entry name" value="FAD/NAD-bd_sf"/>
</dbReference>
<keyword evidence="3" id="KW-0274">FAD</keyword>
<dbReference type="Pfam" id="PF00743">
    <property type="entry name" value="FMO-like"/>
    <property type="match status" value="1"/>
</dbReference>
<keyword evidence="4" id="KW-0521">NADP</keyword>
<dbReference type="InterPro" id="IPR050346">
    <property type="entry name" value="FMO-like"/>
</dbReference>
<dbReference type="PANTHER" id="PTHR23023">
    <property type="entry name" value="DIMETHYLANILINE MONOOXYGENASE"/>
    <property type="match status" value="1"/>
</dbReference>
<organism evidence="6 7">
    <name type="scientific">Talaromyces proteolyticus</name>
    <dbReference type="NCBI Taxonomy" id="1131652"/>
    <lineage>
        <taxon>Eukaryota</taxon>
        <taxon>Fungi</taxon>
        <taxon>Dikarya</taxon>
        <taxon>Ascomycota</taxon>
        <taxon>Pezizomycotina</taxon>
        <taxon>Eurotiomycetes</taxon>
        <taxon>Eurotiomycetidae</taxon>
        <taxon>Eurotiales</taxon>
        <taxon>Trichocomaceae</taxon>
        <taxon>Talaromyces</taxon>
        <taxon>Talaromyces sect. Bacilispori</taxon>
    </lineage>
</organism>
<gene>
    <name evidence="6" type="ORF">BGW36DRAFT_402138</name>
</gene>
<dbReference type="GeneID" id="70249120"/>
<evidence type="ECO:0000256" key="2">
    <source>
        <dbReference type="ARBA" id="ARBA00022630"/>
    </source>
</evidence>
<dbReference type="PIRSF" id="PIRSF000332">
    <property type="entry name" value="FMO"/>
    <property type="match status" value="1"/>
</dbReference>
<accession>A0AAD4KDN1</accession>
<dbReference type="AlphaFoldDB" id="A0AAD4KDN1"/>
<keyword evidence="2" id="KW-0285">Flavoprotein</keyword>
<evidence type="ECO:0000256" key="5">
    <source>
        <dbReference type="ARBA" id="ARBA00023002"/>
    </source>
</evidence>
<dbReference type="EMBL" id="JAJTJA010000016">
    <property type="protein sequence ID" value="KAH8689106.1"/>
    <property type="molecule type" value="Genomic_DNA"/>
</dbReference>
<dbReference type="Proteomes" id="UP001201262">
    <property type="component" value="Unassembled WGS sequence"/>
</dbReference>
<dbReference type="RefSeq" id="XP_046065532.1">
    <property type="nucleotide sequence ID" value="XM_046218833.1"/>
</dbReference>
<dbReference type="Gene3D" id="3.50.50.60">
    <property type="entry name" value="FAD/NAD(P)-binding domain"/>
    <property type="match status" value="1"/>
</dbReference>